<keyword evidence="1" id="KW-0732">Signal</keyword>
<gene>
    <name evidence="2" type="ORF">ACFFVI_01940</name>
</gene>
<protein>
    <submittedName>
        <fullName evidence="2">Uncharacterized protein</fullName>
    </submittedName>
</protein>
<organism evidence="2 3">
    <name type="scientific">Kineococcus gynurae</name>
    <dbReference type="NCBI Taxonomy" id="452979"/>
    <lineage>
        <taxon>Bacteria</taxon>
        <taxon>Bacillati</taxon>
        <taxon>Actinomycetota</taxon>
        <taxon>Actinomycetes</taxon>
        <taxon>Kineosporiales</taxon>
        <taxon>Kineosporiaceae</taxon>
        <taxon>Kineococcus</taxon>
    </lineage>
</organism>
<feature type="signal peptide" evidence="1">
    <location>
        <begin position="1"/>
        <end position="33"/>
    </location>
</feature>
<feature type="chain" id="PRO_5047223573" evidence="1">
    <location>
        <begin position="34"/>
        <end position="297"/>
    </location>
</feature>
<dbReference type="InterPro" id="IPR006311">
    <property type="entry name" value="TAT_signal"/>
</dbReference>
<keyword evidence="3" id="KW-1185">Reference proteome</keyword>
<reference evidence="2 3" key="1">
    <citation type="submission" date="2024-09" db="EMBL/GenBank/DDBJ databases">
        <authorList>
            <person name="Sun Q."/>
            <person name="Mori K."/>
        </authorList>
    </citation>
    <scope>NUCLEOTIDE SEQUENCE [LARGE SCALE GENOMIC DNA]</scope>
    <source>
        <strain evidence="2 3">TISTR 1856</strain>
    </source>
</reference>
<dbReference type="EMBL" id="JBHMDM010000001">
    <property type="protein sequence ID" value="MFB9375719.1"/>
    <property type="molecule type" value="Genomic_DNA"/>
</dbReference>
<comment type="caution">
    <text evidence="2">The sequence shown here is derived from an EMBL/GenBank/DDBJ whole genome shotgun (WGS) entry which is preliminary data.</text>
</comment>
<sequence length="297" mass="32535">MSEITPALRRRSFLLGGAAGIGAGLTTATAAHAANANNPNGSPIPTLPGEVWRDVTRYSRIGKKPYEVIDVLQDGDMARLYVPWTAKLKGMVPGALVWYYHTYGWSYTSMDRTYAYPGMLCVDQDAVSICPDYGGNIWTSERAISLQRTWSTWATNTFSIGRSFARSHSGGCALMIYAYGKNMLRNQRGIYVVNGVYDMEDMYARSPETVGPAYNNDPVAIATTNPARFPQTAWTGKRLKIIVSEADTMVPPGPHGLALAEKASPVAVSCTTVFHDDGHNVPAFVNNDMMITFRSWA</sequence>
<proteinExistence type="predicted"/>
<evidence type="ECO:0000256" key="1">
    <source>
        <dbReference type="SAM" id="SignalP"/>
    </source>
</evidence>
<dbReference type="InterPro" id="IPR029058">
    <property type="entry name" value="AB_hydrolase_fold"/>
</dbReference>
<dbReference type="PROSITE" id="PS51318">
    <property type="entry name" value="TAT"/>
    <property type="match status" value="1"/>
</dbReference>
<accession>A0ABV5LNU2</accession>
<evidence type="ECO:0000313" key="3">
    <source>
        <dbReference type="Proteomes" id="UP001589748"/>
    </source>
</evidence>
<dbReference type="RefSeq" id="WP_380140033.1">
    <property type="nucleotide sequence ID" value="NZ_JBHLUI010000012.1"/>
</dbReference>
<evidence type="ECO:0000313" key="2">
    <source>
        <dbReference type="EMBL" id="MFB9375719.1"/>
    </source>
</evidence>
<dbReference type="Gene3D" id="3.40.50.1820">
    <property type="entry name" value="alpha/beta hydrolase"/>
    <property type="match status" value="1"/>
</dbReference>
<dbReference type="Proteomes" id="UP001589748">
    <property type="component" value="Unassembled WGS sequence"/>
</dbReference>
<name>A0ABV5LNU2_9ACTN</name>
<dbReference type="SUPFAM" id="SSF53474">
    <property type="entry name" value="alpha/beta-Hydrolases"/>
    <property type="match status" value="1"/>
</dbReference>